<dbReference type="SUPFAM" id="SSF55545">
    <property type="entry name" value="beta-N-acetylhexosaminidase-like domain"/>
    <property type="match status" value="1"/>
</dbReference>
<dbReference type="GO" id="GO:0006689">
    <property type="term" value="P:ganglioside catabolic process"/>
    <property type="evidence" value="ECO:0007669"/>
    <property type="project" value="TreeGrafter"/>
</dbReference>
<comment type="catalytic activity">
    <reaction evidence="1 7">
        <text>Hydrolysis of terminal non-reducing N-acetyl-D-hexosamine residues in N-acetyl-beta-D-hexosaminides.</text>
        <dbReference type="EC" id="3.2.1.52"/>
    </reaction>
</comment>
<feature type="disulfide bond" evidence="9">
    <location>
        <begin position="517"/>
        <end position="534"/>
    </location>
</feature>
<comment type="similarity">
    <text evidence="2 7">Belongs to the glycosyl hydrolase 20 family.</text>
</comment>
<accession>A0A2P2I9J4</accession>
<feature type="active site" description="Proton donor" evidence="8">
    <location>
        <position position="331"/>
    </location>
</feature>
<evidence type="ECO:0000256" key="9">
    <source>
        <dbReference type="PIRSR" id="PIRSR001093-2"/>
    </source>
</evidence>
<feature type="domain" description="Glycoside hydrolase family 20 catalytic" evidence="11">
    <location>
        <begin position="176"/>
        <end position="498"/>
    </location>
</feature>
<dbReference type="EMBL" id="IACF01005106">
    <property type="protein sequence ID" value="LAB70693.1"/>
    <property type="molecule type" value="mRNA"/>
</dbReference>
<dbReference type="GO" id="GO:0004563">
    <property type="term" value="F:beta-N-acetylhexosaminidase activity"/>
    <property type="evidence" value="ECO:0007669"/>
    <property type="project" value="UniProtKB-EC"/>
</dbReference>
<reference evidence="14" key="1">
    <citation type="submission" date="2017-11" db="EMBL/GenBank/DDBJ databases">
        <title>The sensing device of the deep-sea amphipod.</title>
        <authorList>
            <person name="Kobayashi H."/>
            <person name="Nagahama T."/>
            <person name="Arai W."/>
            <person name="Sasagawa Y."/>
            <person name="Umeda M."/>
            <person name="Hayashi T."/>
            <person name="Nikaido I."/>
            <person name="Watanabe H."/>
            <person name="Oguri K."/>
            <person name="Kitazato H."/>
            <person name="Fujioka K."/>
            <person name="Kido Y."/>
            <person name="Takami H."/>
        </authorList>
    </citation>
    <scope>NUCLEOTIDE SEQUENCE</scope>
    <source>
        <tissue evidence="14">Whole body</tissue>
    </source>
</reference>
<proteinExistence type="evidence at transcript level"/>
<evidence type="ECO:0000256" key="2">
    <source>
        <dbReference type="ARBA" id="ARBA00006285"/>
    </source>
</evidence>
<evidence type="ECO:0000256" key="10">
    <source>
        <dbReference type="SAM" id="SignalP"/>
    </source>
</evidence>
<feature type="signal peptide" evidence="10">
    <location>
        <begin position="1"/>
        <end position="17"/>
    </location>
</feature>
<evidence type="ECO:0000259" key="12">
    <source>
        <dbReference type="Pfam" id="PF14845"/>
    </source>
</evidence>
<dbReference type="InterPro" id="IPR029019">
    <property type="entry name" value="HEX_eukaryotic_N"/>
</dbReference>
<reference evidence="13" key="2">
    <citation type="journal article" date="2018" name="Biosci. Biotechnol. Biochem.">
        <title>Polysaccharide hydrolase of the hadal zone amphipods Hirondellea gigas.</title>
        <authorList>
            <person name="Kobayashi H."/>
            <person name="Nagahama T."/>
            <person name="Arai W."/>
            <person name="Sasagawa Y."/>
            <person name="Umeda M."/>
            <person name="Hayashi T."/>
            <person name="Nikaido I."/>
            <person name="Watanabe H."/>
            <person name="Oguri K."/>
            <person name="Kitazato H."/>
            <person name="Fujioka K."/>
            <person name="Kido Y."/>
            <person name="Takami H."/>
        </authorList>
    </citation>
    <scope>NUCLEOTIDE SEQUENCE</scope>
    <source>
        <tissue evidence="13">Whole body</tissue>
    </source>
</reference>
<dbReference type="GO" id="GO:0005975">
    <property type="term" value="P:carbohydrate metabolic process"/>
    <property type="evidence" value="ECO:0007669"/>
    <property type="project" value="InterPro"/>
</dbReference>
<feature type="disulfide bond" evidence="9">
    <location>
        <begin position="63"/>
        <end position="110"/>
    </location>
</feature>
<dbReference type="PANTHER" id="PTHR22600">
    <property type="entry name" value="BETA-HEXOSAMINIDASE"/>
    <property type="match status" value="1"/>
</dbReference>
<dbReference type="PRINTS" id="PR00738">
    <property type="entry name" value="GLHYDRLASE20"/>
</dbReference>
<dbReference type="Gene3D" id="3.30.379.10">
    <property type="entry name" value="Chitobiase/beta-hexosaminidase domain 2-like"/>
    <property type="match status" value="1"/>
</dbReference>
<evidence type="ECO:0000256" key="3">
    <source>
        <dbReference type="ARBA" id="ARBA00022729"/>
    </source>
</evidence>
<organism evidence="13">
    <name type="scientific">Hirondellea gigas</name>
    <dbReference type="NCBI Taxonomy" id="1518452"/>
    <lineage>
        <taxon>Eukaryota</taxon>
        <taxon>Metazoa</taxon>
        <taxon>Ecdysozoa</taxon>
        <taxon>Arthropoda</taxon>
        <taxon>Crustacea</taxon>
        <taxon>Multicrustacea</taxon>
        <taxon>Malacostraca</taxon>
        <taxon>Eumalacostraca</taxon>
        <taxon>Peracarida</taxon>
        <taxon>Amphipoda</taxon>
        <taxon>Amphilochidea</taxon>
        <taxon>Lysianassida</taxon>
        <taxon>Lysianassidira</taxon>
        <taxon>Lysianassoidea</taxon>
        <taxon>Lysianassidae</taxon>
        <taxon>Hirondellea</taxon>
    </lineage>
</organism>
<evidence type="ECO:0000256" key="8">
    <source>
        <dbReference type="PIRSR" id="PIRSR001093-1"/>
    </source>
</evidence>
<evidence type="ECO:0000259" key="11">
    <source>
        <dbReference type="Pfam" id="PF00728"/>
    </source>
</evidence>
<dbReference type="AlphaFoldDB" id="A0A2P2I9J4"/>
<feature type="domain" description="Beta-hexosaminidase eukaryotic type N-terminal" evidence="12">
    <location>
        <begin position="33"/>
        <end position="153"/>
    </location>
</feature>
<dbReference type="Pfam" id="PF14845">
    <property type="entry name" value="Glycohydro_20b2"/>
    <property type="match status" value="1"/>
</dbReference>
<keyword evidence="4 7" id="KW-0378">Hydrolase</keyword>
<dbReference type="PANTHER" id="PTHR22600:SF21">
    <property type="entry name" value="BETA-HEXOSAMINIDASE A"/>
    <property type="match status" value="1"/>
</dbReference>
<dbReference type="FunFam" id="3.20.20.80:FF:000063">
    <property type="entry name" value="Beta-hexosaminidase"/>
    <property type="match status" value="1"/>
</dbReference>
<dbReference type="InterPro" id="IPR017853">
    <property type="entry name" value="GH"/>
</dbReference>
<evidence type="ECO:0000313" key="14">
    <source>
        <dbReference type="EMBL" id="LAC24870.1"/>
    </source>
</evidence>
<dbReference type="EMBL" id="IACT01005724">
    <property type="protein sequence ID" value="LAC24870.1"/>
    <property type="molecule type" value="mRNA"/>
</dbReference>
<sequence>MHRVAVLLLCLVGAVIGEGEKGIPYVTPSEGRVWPKPQMEVTEQTYLIVRPATFKFRIVGKTCDLLEKALSRYMDIMFSARTKSPAAGYSKTKMFRGYLDTVDVHLMAECEKQPYLHMDEHYQIKVDSPDRPLEGSIIAASVWGAFRGLESFSHLLVADGGSYRVNSTQIMDHPRFPHRGLMIDSSRHFLPLSSIKQTLDLMSMDKFNVLHWHIVDSQSFPYQSDVYPDLSGLGSWTSRHIYTSEDVATVVSYALERGIRVMPEFDTPGHTDSWGPGQPGLLTECYKHGKPDGTYGPVDPSNEDNYDFLKKLFTEVTQRFPDHYLHLGGDEVSFRCWRSNPELSEFMQHLNITGDYAALEQYYITKLLELVGDLPTKNGYLVWQEVFDNGVELANDTVVHIWKDGGDMDRVNQELADVTASGFQTLLSSCWYLNVISYGVDWHKYYSCDPQGFNGTDAQKALIVGGEACMWGEYVDRTNLISRTWPRASVVAEKLWSAADATTNPDEATPRLEEHRCRLLGRGYGVEPFGPSYCDADIV</sequence>
<dbReference type="InterPro" id="IPR029018">
    <property type="entry name" value="Hex-like_dom2"/>
</dbReference>
<feature type="disulfide bond" evidence="9">
    <location>
        <begin position="285"/>
        <end position="336"/>
    </location>
</feature>
<protein>
    <recommendedName>
        <fullName evidence="7">Beta-hexosaminidase</fullName>
        <ecNumber evidence="7">3.2.1.52</ecNumber>
    </recommendedName>
</protein>
<dbReference type="Pfam" id="PF00728">
    <property type="entry name" value="Glyco_hydro_20"/>
    <property type="match status" value="1"/>
</dbReference>
<dbReference type="EC" id="3.2.1.52" evidence="7"/>
<dbReference type="InterPro" id="IPR025705">
    <property type="entry name" value="Beta_hexosaminidase_sua/sub"/>
</dbReference>
<evidence type="ECO:0000313" key="13">
    <source>
        <dbReference type="EMBL" id="LAB70693.1"/>
    </source>
</evidence>
<keyword evidence="3 10" id="KW-0732">Signal</keyword>
<evidence type="ECO:0000256" key="6">
    <source>
        <dbReference type="ARBA" id="ARBA00023295"/>
    </source>
</evidence>
<keyword evidence="9" id="KW-1015">Disulfide bond</keyword>
<keyword evidence="6 7" id="KW-0326">Glycosidase</keyword>
<dbReference type="GO" id="GO:0016020">
    <property type="term" value="C:membrane"/>
    <property type="evidence" value="ECO:0007669"/>
    <property type="project" value="TreeGrafter"/>
</dbReference>
<evidence type="ECO:0000256" key="7">
    <source>
        <dbReference type="PIRNR" id="PIRNR001093"/>
    </source>
</evidence>
<keyword evidence="5" id="KW-0325">Glycoprotein</keyword>
<name>A0A2P2I9J4_9CRUS</name>
<dbReference type="SUPFAM" id="SSF51445">
    <property type="entry name" value="(Trans)glycosidases"/>
    <property type="match status" value="1"/>
</dbReference>
<evidence type="ECO:0000256" key="1">
    <source>
        <dbReference type="ARBA" id="ARBA00001231"/>
    </source>
</evidence>
<dbReference type="GO" id="GO:0030203">
    <property type="term" value="P:glycosaminoglycan metabolic process"/>
    <property type="evidence" value="ECO:0007669"/>
    <property type="project" value="TreeGrafter"/>
</dbReference>
<dbReference type="GO" id="GO:0005764">
    <property type="term" value="C:lysosome"/>
    <property type="evidence" value="ECO:0007669"/>
    <property type="project" value="TreeGrafter"/>
</dbReference>
<feature type="chain" id="PRO_5033765259" description="Beta-hexosaminidase" evidence="10">
    <location>
        <begin position="18"/>
        <end position="539"/>
    </location>
</feature>
<dbReference type="PIRSF" id="PIRSF001093">
    <property type="entry name" value="B-hxosamndse_ab_euk"/>
    <property type="match status" value="1"/>
</dbReference>
<dbReference type="InterPro" id="IPR015883">
    <property type="entry name" value="Glyco_hydro_20_cat"/>
</dbReference>
<evidence type="ECO:0000256" key="4">
    <source>
        <dbReference type="ARBA" id="ARBA00022801"/>
    </source>
</evidence>
<dbReference type="Gene3D" id="3.20.20.80">
    <property type="entry name" value="Glycosidases"/>
    <property type="match status" value="1"/>
</dbReference>
<evidence type="ECO:0000256" key="5">
    <source>
        <dbReference type="ARBA" id="ARBA00023180"/>
    </source>
</evidence>
<dbReference type="CDD" id="cd06562">
    <property type="entry name" value="GH20_HexA_HexB-like"/>
    <property type="match status" value="1"/>
</dbReference>